<dbReference type="RefSeq" id="WP_111254765.1">
    <property type="nucleotide sequence ID" value="NZ_POTW01000022.1"/>
</dbReference>
<organism evidence="2 3">
    <name type="scientific">Jiangella anatolica</name>
    <dbReference type="NCBI Taxonomy" id="2670374"/>
    <lineage>
        <taxon>Bacteria</taxon>
        <taxon>Bacillati</taxon>
        <taxon>Actinomycetota</taxon>
        <taxon>Actinomycetes</taxon>
        <taxon>Jiangellales</taxon>
        <taxon>Jiangellaceae</taxon>
        <taxon>Jiangella</taxon>
    </lineage>
</organism>
<gene>
    <name evidence="2" type="ORF">C1I92_11290</name>
</gene>
<proteinExistence type="predicted"/>
<accession>A0A2W2B8X9</accession>
<keyword evidence="3" id="KW-1185">Reference proteome</keyword>
<dbReference type="EMBL" id="POTW01000022">
    <property type="protein sequence ID" value="PZF83695.1"/>
    <property type="molecule type" value="Genomic_DNA"/>
</dbReference>
<keyword evidence="1" id="KW-1133">Transmembrane helix</keyword>
<name>A0A2W2B8X9_9ACTN</name>
<evidence type="ECO:0000256" key="1">
    <source>
        <dbReference type="SAM" id="Phobius"/>
    </source>
</evidence>
<evidence type="ECO:0000313" key="2">
    <source>
        <dbReference type="EMBL" id="PZF83695.1"/>
    </source>
</evidence>
<sequence length="314" mass="31962">MTAEVEFGARPVPGPPVRSPAMRTYCATLARFTSAVQSTEQLLRNDDAGAREDADQREQTAAIRLRGVDRAGAAAVDGLDQCATVRTEYGLPAAESRLAPTGDHDVLGAAVRDPGVPAATQVDPHAIGLAPEPHPGPGFSGTADDRSEWDPAGRVTVAPRPAPAAVTAAEPGLDRLRRTGGADLGVALTTLGRRRDELRAAETEFTRWFQAYDERSRRVTHGAVGVAGLAGAAVMGVVGAAASAATALALLVVCTLAVVATGTGVAAIRRLPRVCRGAGLARRPSGPALARFGAQVGGVALLALAAVNIGAGAL</sequence>
<keyword evidence="1" id="KW-0812">Transmembrane</keyword>
<reference evidence="2 3" key="1">
    <citation type="submission" date="2018-01" db="EMBL/GenBank/DDBJ databases">
        <title>Draft genome sequence of Jiangella sp. GTF31.</title>
        <authorList>
            <person name="Sahin N."/>
            <person name="Ay H."/>
            <person name="Saygin H."/>
        </authorList>
    </citation>
    <scope>NUCLEOTIDE SEQUENCE [LARGE SCALE GENOMIC DNA]</scope>
    <source>
        <strain evidence="2 3">GTF31</strain>
    </source>
</reference>
<feature type="transmembrane region" description="Helical" evidence="1">
    <location>
        <begin position="248"/>
        <end position="268"/>
    </location>
</feature>
<dbReference type="AlphaFoldDB" id="A0A2W2B8X9"/>
<dbReference type="Proteomes" id="UP000248764">
    <property type="component" value="Unassembled WGS sequence"/>
</dbReference>
<feature type="transmembrane region" description="Helical" evidence="1">
    <location>
        <begin position="289"/>
        <end position="311"/>
    </location>
</feature>
<protein>
    <submittedName>
        <fullName evidence="2">Uncharacterized protein</fullName>
    </submittedName>
</protein>
<evidence type="ECO:0000313" key="3">
    <source>
        <dbReference type="Proteomes" id="UP000248764"/>
    </source>
</evidence>
<feature type="transmembrane region" description="Helical" evidence="1">
    <location>
        <begin position="222"/>
        <end position="242"/>
    </location>
</feature>
<keyword evidence="1" id="KW-0472">Membrane</keyword>
<comment type="caution">
    <text evidence="2">The sequence shown here is derived from an EMBL/GenBank/DDBJ whole genome shotgun (WGS) entry which is preliminary data.</text>
</comment>